<accession>A0A4R5UQV8</accession>
<proteinExistence type="predicted"/>
<dbReference type="OrthoDB" id="344729at2"/>
<comment type="caution">
    <text evidence="1">The sequence shown here is derived from an EMBL/GenBank/DDBJ whole genome shotgun (WGS) entry which is preliminary data.</text>
</comment>
<dbReference type="Proteomes" id="UP000295301">
    <property type="component" value="Unassembled WGS sequence"/>
</dbReference>
<organism evidence="1 2">
    <name type="scientific">Antarcticimicrobium luteum</name>
    <dbReference type="NCBI Taxonomy" id="2547397"/>
    <lineage>
        <taxon>Bacteria</taxon>
        <taxon>Pseudomonadati</taxon>
        <taxon>Pseudomonadota</taxon>
        <taxon>Alphaproteobacteria</taxon>
        <taxon>Rhodobacterales</taxon>
        <taxon>Paracoccaceae</taxon>
        <taxon>Antarcticimicrobium</taxon>
    </lineage>
</organism>
<dbReference type="NCBIfam" id="NF041384">
    <property type="entry name" value="YHS_seleno_dom"/>
    <property type="match status" value="1"/>
</dbReference>
<sequence length="123" mass="13890">MFYSSKGAAIGGYDTVAYFTAGKAQRGRSDIAVMWKGAMWLFSNRRNRDIFEANPRAYAPQYGGYCAYAMSKGRALGTDPESWKIVDGKLYLIHNRTNMKVWVRNPPQYIVLSDGNWPEALGH</sequence>
<gene>
    <name evidence="1" type="ORF">E1832_20210</name>
</gene>
<dbReference type="AlphaFoldDB" id="A0A4R5UQV8"/>
<keyword evidence="2" id="KW-1185">Reference proteome</keyword>
<protein>
    <submittedName>
        <fullName evidence="1">YHS domain protein</fullName>
    </submittedName>
</protein>
<dbReference type="EMBL" id="SMUV01000074">
    <property type="protein sequence ID" value="TDK41422.1"/>
    <property type="molecule type" value="Genomic_DNA"/>
</dbReference>
<name>A0A4R5UQV8_9RHOB</name>
<evidence type="ECO:0000313" key="2">
    <source>
        <dbReference type="Proteomes" id="UP000295301"/>
    </source>
</evidence>
<evidence type="ECO:0000313" key="1">
    <source>
        <dbReference type="EMBL" id="TDK41422.1"/>
    </source>
</evidence>
<reference evidence="1 2" key="1">
    <citation type="submission" date="2019-03" db="EMBL/GenBank/DDBJ databases">
        <title>Ruegeria lutea sp. nov., a novel strain, isolated from marine sediment, the Masan Bay, South Korea.</title>
        <authorList>
            <person name="Kim J."/>
            <person name="Kim D.-Y."/>
            <person name="Lee S.-S."/>
        </authorList>
    </citation>
    <scope>NUCLEOTIDE SEQUENCE [LARGE SCALE GENOMIC DNA]</scope>
    <source>
        <strain evidence="1 2">318-1</strain>
    </source>
</reference>